<keyword evidence="3" id="KW-1185">Reference proteome</keyword>
<name>A0A4Q5L7Y0_9BACT</name>
<feature type="chain" id="PRO_5020255928" description="T9SS type A sorting domain-containing protein" evidence="1">
    <location>
        <begin position="26"/>
        <end position="514"/>
    </location>
</feature>
<dbReference type="EMBL" id="SEWE01000046">
    <property type="protein sequence ID" value="RYU77689.1"/>
    <property type="molecule type" value="Genomic_DNA"/>
</dbReference>
<evidence type="ECO:0000313" key="3">
    <source>
        <dbReference type="Proteomes" id="UP000294155"/>
    </source>
</evidence>
<sequence length="514" mass="55555">MRPRLLFLLLLLSLFSLGTSLSARATHLLGSDLSYEYAGTLNNPYQYRFTIRVYADPGNPSATVAIDLFLTTNGCSPTAPGNFQTRLENPIVTREALPSCNTGAYALVSTFQGLVQLPPARWSIGYFMENRSENLLNITTSRDKAMYVEAMLDNTIALQNSSPRFTTTTLPYLTANQPHDYSFSAFDSDGDSLLYQSVQPLGQRTPADCPLPIGFAAYPLGSFFDPVTGQSVAYPARSYSADQPLFSFRVVNGVAAPYFELNAATGALITQPISTAIGSYALVVRVDEYRRVGSTWTHIGRVTREVTYRVLSNNSGGNRNPALSSILLGNQSQPLNQAIRVAPGQLVMLQLQGTDPDAGQTVRLSSQVGVVVPGASFQATGPGQGQLTWQVPPTLPLGRYSFTVAVADNSCPTNGNAVHTLTFLVTNQVLAAHTSRLRPELAAYPTPFREQVQFRLATPARQVVQIVDGLGRVVAELTSQADGTVSWHPAAGLAPGLYLARTTEGQLVTRLLRE</sequence>
<evidence type="ECO:0000313" key="2">
    <source>
        <dbReference type="EMBL" id="RYU77689.1"/>
    </source>
</evidence>
<dbReference type="OrthoDB" id="864079at2"/>
<protein>
    <recommendedName>
        <fullName evidence="4">T9SS type A sorting domain-containing protein</fullName>
    </recommendedName>
</protein>
<accession>A0A4Q5L7Y0</accession>
<dbReference type="Proteomes" id="UP000294155">
    <property type="component" value="Unassembled WGS sequence"/>
</dbReference>
<evidence type="ECO:0008006" key="4">
    <source>
        <dbReference type="Google" id="ProtNLM"/>
    </source>
</evidence>
<proteinExistence type="predicted"/>
<comment type="caution">
    <text evidence="2">The sequence shown here is derived from an EMBL/GenBank/DDBJ whole genome shotgun (WGS) entry which is preliminary data.</text>
</comment>
<dbReference type="RefSeq" id="WP_129922418.1">
    <property type="nucleotide sequence ID" value="NZ_SEWE01000046.1"/>
</dbReference>
<keyword evidence="1" id="KW-0732">Signal</keyword>
<dbReference type="AlphaFoldDB" id="A0A4Q5L7Y0"/>
<evidence type="ECO:0000256" key="1">
    <source>
        <dbReference type="SAM" id="SignalP"/>
    </source>
</evidence>
<gene>
    <name evidence="2" type="ORF">EWM57_17345</name>
</gene>
<organism evidence="2 3">
    <name type="scientific">Hymenobacter persicinus</name>
    <dbReference type="NCBI Taxonomy" id="2025506"/>
    <lineage>
        <taxon>Bacteria</taxon>
        <taxon>Pseudomonadati</taxon>
        <taxon>Bacteroidota</taxon>
        <taxon>Cytophagia</taxon>
        <taxon>Cytophagales</taxon>
        <taxon>Hymenobacteraceae</taxon>
        <taxon>Hymenobacter</taxon>
    </lineage>
</organism>
<feature type="signal peptide" evidence="1">
    <location>
        <begin position="1"/>
        <end position="25"/>
    </location>
</feature>
<reference evidence="2 3" key="1">
    <citation type="submission" date="2019-02" db="EMBL/GenBank/DDBJ databases">
        <title>Bacterial novel species isolated from soil.</title>
        <authorList>
            <person name="Jung H.-Y."/>
        </authorList>
    </citation>
    <scope>NUCLEOTIDE SEQUENCE [LARGE SCALE GENOMIC DNA]</scope>
    <source>
        <strain evidence="2 3">1-3-3-3</strain>
    </source>
</reference>